<dbReference type="FunFam" id="3.10.250.10:FF:000009">
    <property type="entry name" value="WC1"/>
    <property type="match status" value="1"/>
</dbReference>
<evidence type="ECO:0000256" key="1">
    <source>
        <dbReference type="ARBA" id="ARBA00022729"/>
    </source>
</evidence>
<comment type="caution">
    <text evidence="4">Lacks conserved residue(s) required for the propagation of feature annotation.</text>
</comment>
<feature type="disulfide bond" evidence="4">
    <location>
        <begin position="103"/>
        <end position="113"/>
    </location>
</feature>
<protein>
    <recommendedName>
        <fullName evidence="6">SRCR domain-containing protein</fullName>
    </recommendedName>
</protein>
<proteinExistence type="predicted"/>
<evidence type="ECO:0000256" key="4">
    <source>
        <dbReference type="PROSITE-ProRule" id="PRU00196"/>
    </source>
</evidence>
<evidence type="ECO:0000313" key="8">
    <source>
        <dbReference type="Proteomes" id="UP000694563"/>
    </source>
</evidence>
<evidence type="ECO:0000313" key="7">
    <source>
        <dbReference type="Ensembl" id="ENSCUSP00005027517.1"/>
    </source>
</evidence>
<feature type="domain" description="SRCR" evidence="6">
    <location>
        <begin position="34"/>
        <end position="132"/>
    </location>
</feature>
<dbReference type="Ensembl" id="ENSCUST00005028475.1">
    <property type="protein sequence ID" value="ENSCUSP00005027517.1"/>
    <property type="gene ID" value="ENSCUSG00005016934.1"/>
</dbReference>
<feature type="compositionally biased region" description="Polar residues" evidence="5">
    <location>
        <begin position="220"/>
        <end position="233"/>
    </location>
</feature>
<dbReference type="Proteomes" id="UP000694563">
    <property type="component" value="Chromosome 6"/>
</dbReference>
<sequence length="424" mass="44667">VRPGVGVSRRPGGVLAPSNRPQPHPSVPAGSRRVRLVGSSGRCAGRVEVYSGGSWSSVCQEGWDLQDAAVVCRELGCGRALEAPSSARFGGGTGPLWPYMAECSGSEESLWECGRSEERECGRGVGAGAVCSGQWRAAPDQGPAEAAGGWWPCRDPAAPLAEQISVRLAGGRGRCRGSLEVSYNGTWGRVCSNGTSTGTAGTVCRQLGCGERGWLSADTAQQPSRACSRTEGSGDTGRAPPAQVSWGSCLPPETSGWQPTVGRCLRLVGGGGRCAGRVEVKHDGEWGSVCVFDFDRKALWASVVCRQLGCGQKAWASPHAPFGQGSGRIWVNCDGSDAALWECGIGGWGPYKVYLHDWDAAVVCQGRSWAWGECDTSCTSCLDSEPALLLQDFLGWSEGLEPVPGSWRCGSDRPGLVCVRIEWT</sequence>
<dbReference type="PANTHER" id="PTHR19331">
    <property type="entry name" value="SCAVENGER RECEPTOR DOMAIN-CONTAINING"/>
    <property type="match status" value="1"/>
</dbReference>
<dbReference type="PRINTS" id="PR00258">
    <property type="entry name" value="SPERACTRCPTR"/>
</dbReference>
<evidence type="ECO:0000259" key="6">
    <source>
        <dbReference type="PROSITE" id="PS50287"/>
    </source>
</evidence>
<feature type="compositionally biased region" description="Low complexity" evidence="5">
    <location>
        <begin position="1"/>
        <end position="14"/>
    </location>
</feature>
<feature type="domain" description="SRCR" evidence="6">
    <location>
        <begin position="166"/>
        <end position="210"/>
    </location>
</feature>
<feature type="domain" description="SRCR" evidence="6">
    <location>
        <begin position="265"/>
        <end position="365"/>
    </location>
</feature>
<keyword evidence="1" id="KW-0732">Signal</keyword>
<reference evidence="7" key="1">
    <citation type="submission" date="2020-10" db="EMBL/GenBank/DDBJ databases">
        <title>Catharus ustulatus (Swainson's thrush) genome, bCatUst1, primary haplotype v2.</title>
        <authorList>
            <person name="Delmore K."/>
            <person name="Vafadar M."/>
            <person name="Formenti G."/>
            <person name="Chow W."/>
            <person name="Pelan S."/>
            <person name="Howe K."/>
            <person name="Rhie A."/>
            <person name="Mountcastle J."/>
            <person name="Haase B."/>
            <person name="Fedrigo O."/>
            <person name="Jarvis E.D."/>
        </authorList>
    </citation>
    <scope>NUCLEOTIDE SEQUENCE [LARGE SCALE GENOMIC DNA]</scope>
</reference>
<accession>A0A8C3VFP5</accession>
<reference evidence="7" key="3">
    <citation type="submission" date="2025-09" db="UniProtKB">
        <authorList>
            <consortium name="Ensembl"/>
        </authorList>
    </citation>
    <scope>IDENTIFICATION</scope>
</reference>
<reference evidence="7" key="2">
    <citation type="submission" date="2025-08" db="UniProtKB">
        <authorList>
            <consortium name="Ensembl"/>
        </authorList>
    </citation>
    <scope>IDENTIFICATION</scope>
</reference>
<keyword evidence="3 4" id="KW-1015">Disulfide bond</keyword>
<evidence type="ECO:0000256" key="5">
    <source>
        <dbReference type="SAM" id="MobiDB-lite"/>
    </source>
</evidence>
<dbReference type="InterPro" id="IPR036772">
    <property type="entry name" value="SRCR-like_dom_sf"/>
</dbReference>
<keyword evidence="2" id="KW-0677">Repeat</keyword>
<dbReference type="PANTHER" id="PTHR19331:SF487">
    <property type="entry name" value="SOLUBLE SCAVENGER RECEPTOR CYSTEINE-RICH DOMAIN-CONTAINING PROTEIN SSC5D"/>
    <property type="match status" value="1"/>
</dbReference>
<keyword evidence="8" id="KW-1185">Reference proteome</keyword>
<dbReference type="PROSITE" id="PS50287">
    <property type="entry name" value="SRCR_2"/>
    <property type="match status" value="3"/>
</dbReference>
<dbReference type="AlphaFoldDB" id="A0A8C3VFP5"/>
<dbReference type="SUPFAM" id="SSF56487">
    <property type="entry name" value="SRCR-like"/>
    <property type="match status" value="3"/>
</dbReference>
<name>A0A8C3VFP5_CATUS</name>
<evidence type="ECO:0000256" key="2">
    <source>
        <dbReference type="ARBA" id="ARBA00022737"/>
    </source>
</evidence>
<dbReference type="FunFam" id="3.10.250.10:FF:000002">
    <property type="entry name" value="Scavenger receptor cysteine-rich type 1 protein M130"/>
    <property type="match status" value="1"/>
</dbReference>
<dbReference type="Pfam" id="PF00530">
    <property type="entry name" value="SRCR"/>
    <property type="match status" value="3"/>
</dbReference>
<evidence type="ECO:0000256" key="3">
    <source>
        <dbReference type="ARBA" id="ARBA00023157"/>
    </source>
</evidence>
<feature type="region of interest" description="Disordered" evidence="5">
    <location>
        <begin position="220"/>
        <end position="245"/>
    </location>
</feature>
<feature type="region of interest" description="Disordered" evidence="5">
    <location>
        <begin position="1"/>
        <end position="31"/>
    </location>
</feature>
<dbReference type="SMART" id="SM00202">
    <property type="entry name" value="SR"/>
    <property type="match status" value="3"/>
</dbReference>
<dbReference type="InterPro" id="IPR001190">
    <property type="entry name" value="SRCR"/>
</dbReference>
<dbReference type="GO" id="GO:0016020">
    <property type="term" value="C:membrane"/>
    <property type="evidence" value="ECO:0007669"/>
    <property type="project" value="InterPro"/>
</dbReference>
<feature type="disulfide bond" evidence="4">
    <location>
        <begin position="333"/>
        <end position="343"/>
    </location>
</feature>
<dbReference type="Gene3D" id="3.10.250.10">
    <property type="entry name" value="SRCR-like domain"/>
    <property type="match status" value="3"/>
</dbReference>
<organism evidence="7 8">
    <name type="scientific">Catharus ustulatus</name>
    <name type="common">Russet-backed thrush</name>
    <name type="synonym">Hylocichla ustulatus</name>
    <dbReference type="NCBI Taxonomy" id="91951"/>
    <lineage>
        <taxon>Eukaryota</taxon>
        <taxon>Metazoa</taxon>
        <taxon>Chordata</taxon>
        <taxon>Craniata</taxon>
        <taxon>Vertebrata</taxon>
        <taxon>Euteleostomi</taxon>
        <taxon>Archelosauria</taxon>
        <taxon>Archosauria</taxon>
        <taxon>Dinosauria</taxon>
        <taxon>Saurischia</taxon>
        <taxon>Theropoda</taxon>
        <taxon>Coelurosauria</taxon>
        <taxon>Aves</taxon>
        <taxon>Neognathae</taxon>
        <taxon>Neoaves</taxon>
        <taxon>Telluraves</taxon>
        <taxon>Australaves</taxon>
        <taxon>Passeriformes</taxon>
        <taxon>Turdidae</taxon>
        <taxon>Catharus</taxon>
    </lineage>
</organism>